<feature type="region of interest" description="Disordered" evidence="1">
    <location>
        <begin position="82"/>
        <end position="111"/>
    </location>
</feature>
<protein>
    <submittedName>
        <fullName evidence="2">Blast:Protein lin-37 homolog</fullName>
    </submittedName>
</protein>
<dbReference type="PANTHER" id="PTHR31336:SF3">
    <property type="entry name" value="PROTEIN LIN-37 HOMOLOG"/>
    <property type="match status" value="1"/>
</dbReference>
<dbReference type="Pfam" id="PF15306">
    <property type="entry name" value="LIN37"/>
    <property type="match status" value="1"/>
</dbReference>
<gene>
    <name evidence="2" type="ORF">DGUA_6G000029</name>
</gene>
<feature type="region of interest" description="Disordered" evidence="1">
    <location>
        <begin position="1"/>
        <end position="49"/>
    </location>
</feature>
<accession>A0A3B0J1J6</accession>
<dbReference type="Proteomes" id="UP000268350">
    <property type="component" value="Unassembled WGS sequence"/>
</dbReference>
<dbReference type="EMBL" id="OUUW01000001">
    <property type="protein sequence ID" value="SPP72673.1"/>
    <property type="molecule type" value="Genomic_DNA"/>
</dbReference>
<dbReference type="STRING" id="7266.A0A3B0J1J6"/>
<evidence type="ECO:0000256" key="1">
    <source>
        <dbReference type="SAM" id="MobiDB-lite"/>
    </source>
</evidence>
<dbReference type="GO" id="GO:0031523">
    <property type="term" value="C:Myb complex"/>
    <property type="evidence" value="ECO:0007669"/>
    <property type="project" value="TreeGrafter"/>
</dbReference>
<proteinExistence type="predicted"/>
<feature type="compositionally biased region" description="Basic and acidic residues" evidence="1">
    <location>
        <begin position="17"/>
        <end position="27"/>
    </location>
</feature>
<evidence type="ECO:0000313" key="3">
    <source>
        <dbReference type="Proteomes" id="UP000268350"/>
    </source>
</evidence>
<dbReference type="GO" id="GO:0000122">
    <property type="term" value="P:negative regulation of transcription by RNA polymerase II"/>
    <property type="evidence" value="ECO:0007669"/>
    <property type="project" value="TreeGrafter"/>
</dbReference>
<sequence>MKSPKKLLKNGGAEFSLRLREPRKEEPNSEVTEADDDTESDLPIRGRPSKKLLIQQQQQLQVPVNQYQVKLQPELNAVTVGATTSPNRSKVKRTLYKKSGSGSNNQKSPSESYVMRLFERSLDLSKYNEKTPLYPICRAWMANQPRNPAVSTYNTEGSTATVKRESDAEEVRARLKSGELKILTQMPQARSTDLPVIPPRLEYTKEEKLQAKKLEGAARNDLLSANMTRWKRVRNHWQEHTQKYNHERYEVIDQIMHLVSNKNQ</sequence>
<dbReference type="OrthoDB" id="6287771at2759"/>
<dbReference type="AlphaFoldDB" id="A0A3B0J1J6"/>
<dbReference type="PANTHER" id="PTHR31336">
    <property type="entry name" value="LIN37 HOMOLOG"/>
    <property type="match status" value="1"/>
</dbReference>
<dbReference type="InterPro" id="IPR028226">
    <property type="entry name" value="LIN37"/>
</dbReference>
<dbReference type="OMA" id="SNVARWK"/>
<dbReference type="GO" id="GO:0017053">
    <property type="term" value="C:transcription repressor complex"/>
    <property type="evidence" value="ECO:0007669"/>
    <property type="project" value="InterPro"/>
</dbReference>
<evidence type="ECO:0000313" key="2">
    <source>
        <dbReference type="EMBL" id="SPP72673.1"/>
    </source>
</evidence>
<name>A0A3B0J1J6_DROGU</name>
<reference evidence="3" key="1">
    <citation type="submission" date="2018-01" db="EMBL/GenBank/DDBJ databases">
        <authorList>
            <person name="Alioto T."/>
            <person name="Alioto T."/>
        </authorList>
    </citation>
    <scope>NUCLEOTIDE SEQUENCE [LARGE SCALE GENOMIC DNA]</scope>
</reference>
<organism evidence="2 3">
    <name type="scientific">Drosophila guanche</name>
    <name type="common">Fruit fly</name>
    <dbReference type="NCBI Taxonomy" id="7266"/>
    <lineage>
        <taxon>Eukaryota</taxon>
        <taxon>Metazoa</taxon>
        <taxon>Ecdysozoa</taxon>
        <taxon>Arthropoda</taxon>
        <taxon>Hexapoda</taxon>
        <taxon>Insecta</taxon>
        <taxon>Pterygota</taxon>
        <taxon>Neoptera</taxon>
        <taxon>Endopterygota</taxon>
        <taxon>Diptera</taxon>
        <taxon>Brachycera</taxon>
        <taxon>Muscomorpha</taxon>
        <taxon>Ephydroidea</taxon>
        <taxon>Drosophilidae</taxon>
        <taxon>Drosophila</taxon>
        <taxon>Sophophora</taxon>
    </lineage>
</organism>
<keyword evidence="3" id="KW-1185">Reference proteome</keyword>
<feature type="compositionally biased region" description="Low complexity" evidence="1">
    <location>
        <begin position="97"/>
        <end position="110"/>
    </location>
</feature>